<reference evidence="2 3" key="1">
    <citation type="submission" date="2014-06" db="EMBL/GenBank/DDBJ databases">
        <authorList>
            <person name="Ngugi D.K."/>
            <person name="Blom J."/>
            <person name="Alam I."/>
            <person name="Rashid M."/>
            <person name="Baalawi W."/>
            <person name="Zhang G."/>
            <person name="Hikmawan T."/>
            <person name="Guan Y."/>
            <person name="Antunes A."/>
            <person name="Siam R."/>
            <person name="El-Dorry H."/>
            <person name="Bajic V."/>
            <person name="Stingl U."/>
        </authorList>
    </citation>
    <scope>NUCLEOTIDE SEQUENCE [LARGE SCALE GENOMIC DNA]</scope>
    <source>
        <strain evidence="2">SCGC AAA799-D11</strain>
    </source>
</reference>
<dbReference type="AlphaFoldDB" id="A0A087RVM0"/>
<proteinExistence type="predicted"/>
<keyword evidence="1" id="KW-1133">Transmembrane helix</keyword>
<accession>A0A087RVM0</accession>
<gene>
    <name evidence="2" type="ORF">AAA799D11_00002</name>
</gene>
<keyword evidence="3" id="KW-1185">Reference proteome</keyword>
<keyword evidence="1" id="KW-0812">Transmembrane</keyword>
<dbReference type="PATRIC" id="fig|1502291.3.peg.2"/>
<name>A0A087RVM0_9ARCH</name>
<evidence type="ECO:0000256" key="1">
    <source>
        <dbReference type="SAM" id="Phobius"/>
    </source>
</evidence>
<protein>
    <recommendedName>
        <fullName evidence="4">GOLD domain-containing protein</fullName>
    </recommendedName>
</protein>
<keyword evidence="1" id="KW-0472">Membrane</keyword>
<comment type="caution">
    <text evidence="2">The sequence shown here is derived from an EMBL/GenBank/DDBJ whole genome shotgun (WGS) entry which is preliminary data.</text>
</comment>
<dbReference type="EMBL" id="JOSY01000001">
    <property type="protein sequence ID" value="KFM17524.1"/>
    <property type="molecule type" value="Genomic_DNA"/>
</dbReference>
<sequence length="163" mass="18279">MKVSLFKIGLVLVIVGMVWISVIFADTQKIQEQATLKQSSSFEIKSQFTGTDIGFYKVYMPEFSGQEVFVQILDVKDNVIQEQIIQTKMSVGYFDFSEDGTYTVKVANLAKSQVDLEIEFGDTNSKNMTSPGILTLIGSIAMIVMSYLKIKNYKMAQPDENIS</sequence>
<evidence type="ECO:0008006" key="4">
    <source>
        <dbReference type="Google" id="ProtNLM"/>
    </source>
</evidence>
<evidence type="ECO:0000313" key="3">
    <source>
        <dbReference type="Proteomes" id="UP000029386"/>
    </source>
</evidence>
<dbReference type="Proteomes" id="UP000029386">
    <property type="component" value="Unassembled WGS sequence"/>
</dbReference>
<feature type="transmembrane region" description="Helical" evidence="1">
    <location>
        <begin position="128"/>
        <end position="148"/>
    </location>
</feature>
<organism evidence="2 3">
    <name type="scientific">Marine Group I thaumarchaeote SCGC AAA799-D11</name>
    <dbReference type="NCBI Taxonomy" id="1502291"/>
    <lineage>
        <taxon>Archaea</taxon>
        <taxon>Nitrososphaerota</taxon>
        <taxon>Marine Group I</taxon>
    </lineage>
</organism>
<evidence type="ECO:0000313" key="2">
    <source>
        <dbReference type="EMBL" id="KFM17524.1"/>
    </source>
</evidence>